<evidence type="ECO:0000313" key="4">
    <source>
        <dbReference type="EMBL" id="TCK21950.1"/>
    </source>
</evidence>
<feature type="domain" description="AB hydrolase-1" evidence="3">
    <location>
        <begin position="20"/>
        <end position="154"/>
    </location>
</feature>
<gene>
    <name evidence="4" type="ORF">EV378_5947</name>
</gene>
<accession>A0A4R1HNK2</accession>
<organism evidence="4 5">
    <name type="scientific">Pseudonocardia endophytica</name>
    <dbReference type="NCBI Taxonomy" id="401976"/>
    <lineage>
        <taxon>Bacteria</taxon>
        <taxon>Bacillati</taxon>
        <taxon>Actinomycetota</taxon>
        <taxon>Actinomycetes</taxon>
        <taxon>Pseudonocardiales</taxon>
        <taxon>Pseudonocardiaceae</taxon>
        <taxon>Pseudonocardia</taxon>
    </lineage>
</organism>
<dbReference type="PRINTS" id="PR00111">
    <property type="entry name" value="ABHYDROLASE"/>
</dbReference>
<sequence>MTAVNATVLAGPGAAEPPAVFVHGVLSWGTDDRYGFGNQRPLATHRRLILMDRRGHGESPDLEGPYRTDYAVDAEDIVALLGDGAHLVGHSYGGVAAMLAACTRPDLVRSLCLIQPGALRVAEDEPVVRDMLTRARASTATLPDDLTAADYLRLSTEPLGMPIPPADPERLRVAWTSMGERWR</sequence>
<dbReference type="GO" id="GO:0016787">
    <property type="term" value="F:hydrolase activity"/>
    <property type="evidence" value="ECO:0007669"/>
    <property type="project" value="UniProtKB-KW"/>
</dbReference>
<dbReference type="Pfam" id="PF12697">
    <property type="entry name" value="Abhydrolase_6"/>
    <property type="match status" value="1"/>
</dbReference>
<evidence type="ECO:0000256" key="2">
    <source>
        <dbReference type="ARBA" id="ARBA00022801"/>
    </source>
</evidence>
<dbReference type="Gene3D" id="3.40.50.1820">
    <property type="entry name" value="alpha/beta hydrolase"/>
    <property type="match status" value="1"/>
</dbReference>
<dbReference type="AlphaFoldDB" id="A0A4R1HNK2"/>
<protein>
    <submittedName>
        <fullName evidence="4">Alpha/beta hydrolase family protein</fullName>
    </submittedName>
</protein>
<keyword evidence="5" id="KW-1185">Reference proteome</keyword>
<dbReference type="PANTHER" id="PTHR43248">
    <property type="entry name" value="2-SUCCINYL-6-HYDROXY-2,4-CYCLOHEXADIENE-1-CARBOXYLATE SYNTHASE"/>
    <property type="match status" value="1"/>
</dbReference>
<comment type="similarity">
    <text evidence="1">Belongs to the peptidase S33 family.</text>
</comment>
<dbReference type="SUPFAM" id="SSF53474">
    <property type="entry name" value="alpha/beta-Hydrolases"/>
    <property type="match status" value="1"/>
</dbReference>
<dbReference type="RefSeq" id="WP_132430628.1">
    <property type="nucleotide sequence ID" value="NZ_SMFZ01000002.1"/>
</dbReference>
<comment type="caution">
    <text evidence="4">The sequence shown here is derived from an EMBL/GenBank/DDBJ whole genome shotgun (WGS) entry which is preliminary data.</text>
</comment>
<dbReference type="Proteomes" id="UP000295560">
    <property type="component" value="Unassembled WGS sequence"/>
</dbReference>
<proteinExistence type="inferred from homology"/>
<dbReference type="EMBL" id="SMFZ01000002">
    <property type="protein sequence ID" value="TCK21950.1"/>
    <property type="molecule type" value="Genomic_DNA"/>
</dbReference>
<dbReference type="InterPro" id="IPR051601">
    <property type="entry name" value="Serine_prot/Carboxylest_S33"/>
</dbReference>
<evidence type="ECO:0000256" key="1">
    <source>
        <dbReference type="ARBA" id="ARBA00010088"/>
    </source>
</evidence>
<name>A0A4R1HNK2_PSEEN</name>
<dbReference type="InterPro" id="IPR029058">
    <property type="entry name" value="AB_hydrolase_fold"/>
</dbReference>
<dbReference type="OrthoDB" id="5495375at2"/>
<keyword evidence="2 4" id="KW-0378">Hydrolase</keyword>
<reference evidence="4 5" key="1">
    <citation type="submission" date="2019-03" db="EMBL/GenBank/DDBJ databases">
        <title>Sequencing the genomes of 1000 actinobacteria strains.</title>
        <authorList>
            <person name="Klenk H.-P."/>
        </authorList>
    </citation>
    <scope>NUCLEOTIDE SEQUENCE [LARGE SCALE GENOMIC DNA]</scope>
    <source>
        <strain evidence="4 5">DSM 44969</strain>
    </source>
</reference>
<evidence type="ECO:0000313" key="5">
    <source>
        <dbReference type="Proteomes" id="UP000295560"/>
    </source>
</evidence>
<dbReference type="PANTHER" id="PTHR43248:SF3">
    <property type="entry name" value="AB HYDROLASE-1 DOMAIN-CONTAINING PROTEIN"/>
    <property type="match status" value="1"/>
</dbReference>
<dbReference type="InterPro" id="IPR000073">
    <property type="entry name" value="AB_hydrolase_1"/>
</dbReference>
<evidence type="ECO:0000259" key="3">
    <source>
        <dbReference type="Pfam" id="PF12697"/>
    </source>
</evidence>